<feature type="compositionally biased region" description="Pro residues" evidence="1">
    <location>
        <begin position="1"/>
        <end position="10"/>
    </location>
</feature>
<name>A0A915HNL2_ROMCU</name>
<feature type="region of interest" description="Disordered" evidence="1">
    <location>
        <begin position="1"/>
        <end position="28"/>
    </location>
</feature>
<organism evidence="2 3">
    <name type="scientific">Romanomermis culicivorax</name>
    <name type="common">Nematode worm</name>
    <dbReference type="NCBI Taxonomy" id="13658"/>
    <lineage>
        <taxon>Eukaryota</taxon>
        <taxon>Metazoa</taxon>
        <taxon>Ecdysozoa</taxon>
        <taxon>Nematoda</taxon>
        <taxon>Enoplea</taxon>
        <taxon>Dorylaimia</taxon>
        <taxon>Mermithida</taxon>
        <taxon>Mermithoidea</taxon>
        <taxon>Mermithidae</taxon>
        <taxon>Romanomermis</taxon>
    </lineage>
</organism>
<feature type="compositionally biased region" description="Low complexity" evidence="1">
    <location>
        <begin position="11"/>
        <end position="28"/>
    </location>
</feature>
<dbReference type="WBParaSite" id="nRc.2.0.1.t02937-RA">
    <property type="protein sequence ID" value="nRc.2.0.1.t02937-RA"/>
    <property type="gene ID" value="nRc.2.0.1.g02937"/>
</dbReference>
<keyword evidence="2" id="KW-1185">Reference proteome</keyword>
<evidence type="ECO:0000313" key="3">
    <source>
        <dbReference type="WBParaSite" id="nRc.2.0.1.t02937-RA"/>
    </source>
</evidence>
<dbReference type="Proteomes" id="UP000887565">
    <property type="component" value="Unplaced"/>
</dbReference>
<sequence length="110" mass="11538">MADATPPPAAPDAASTPPATPSTAGAAAPAGVPIQVVPAENEYKGTLPAKAVHTVTNTGTAKQCIKLLHLYTISIFNQTLECKEIYRQVMNSHPMAIVPFLGRHDCCNQS</sequence>
<proteinExistence type="predicted"/>
<accession>A0A915HNL2</accession>
<reference evidence="3" key="1">
    <citation type="submission" date="2022-11" db="UniProtKB">
        <authorList>
            <consortium name="WormBaseParasite"/>
        </authorList>
    </citation>
    <scope>IDENTIFICATION</scope>
</reference>
<evidence type="ECO:0000256" key="1">
    <source>
        <dbReference type="SAM" id="MobiDB-lite"/>
    </source>
</evidence>
<evidence type="ECO:0000313" key="2">
    <source>
        <dbReference type="Proteomes" id="UP000887565"/>
    </source>
</evidence>
<protein>
    <submittedName>
        <fullName evidence="3">Uncharacterized protein</fullName>
    </submittedName>
</protein>
<dbReference type="AlphaFoldDB" id="A0A915HNL2"/>